<accession>A0ACD0NZ13</accession>
<dbReference type="Proteomes" id="UP000245626">
    <property type="component" value="Unassembled WGS sequence"/>
</dbReference>
<evidence type="ECO:0000313" key="2">
    <source>
        <dbReference type="Proteomes" id="UP000245626"/>
    </source>
</evidence>
<keyword evidence="2" id="KW-1185">Reference proteome</keyword>
<protein>
    <submittedName>
        <fullName evidence="1">NAD(P)-binding protein</fullName>
    </submittedName>
</protein>
<proteinExistence type="predicted"/>
<name>A0ACD0NZ13_9BASI</name>
<dbReference type="EMBL" id="KZ819873">
    <property type="protein sequence ID" value="PWN51073.1"/>
    <property type="molecule type" value="Genomic_DNA"/>
</dbReference>
<sequence length="265" mass="28724">MSLDFGLTDVHVLISGASGGIGRETALCFKELGSKVTAHYNSSIRDLESISGLVPIKADVTSEEQVDQLFEQAKQRQGRPVQVLVVNHGIWPVEPFLLADMSLEHWQRTHDVNLTGSFLLIRAFLRQLKGQPEEILDKVSVVTIGSTAGKFGEKDHGDYASTKASLMYGLLPTLKNEIVLIAPKGRVNSVNPGWVMTPMAEETIKDDKVRARALASTPLQKVAMPSDVARQVAVLCSPVLSGHVTGVNVMVDGGMEGRCLYPPPN</sequence>
<gene>
    <name evidence="1" type="ORF">IE53DRAFT_342974</name>
</gene>
<organism evidence="1 2">
    <name type="scientific">Violaceomyces palustris</name>
    <dbReference type="NCBI Taxonomy" id="1673888"/>
    <lineage>
        <taxon>Eukaryota</taxon>
        <taxon>Fungi</taxon>
        <taxon>Dikarya</taxon>
        <taxon>Basidiomycota</taxon>
        <taxon>Ustilaginomycotina</taxon>
        <taxon>Ustilaginomycetes</taxon>
        <taxon>Violaceomycetales</taxon>
        <taxon>Violaceomycetaceae</taxon>
        <taxon>Violaceomyces</taxon>
    </lineage>
</organism>
<evidence type="ECO:0000313" key="1">
    <source>
        <dbReference type="EMBL" id="PWN51073.1"/>
    </source>
</evidence>
<reference evidence="1 2" key="1">
    <citation type="journal article" date="2018" name="Mol. Biol. Evol.">
        <title>Broad Genomic Sampling Reveals a Smut Pathogenic Ancestry of the Fungal Clade Ustilaginomycotina.</title>
        <authorList>
            <person name="Kijpornyongpan T."/>
            <person name="Mondo S.J."/>
            <person name="Barry K."/>
            <person name="Sandor L."/>
            <person name="Lee J."/>
            <person name="Lipzen A."/>
            <person name="Pangilinan J."/>
            <person name="LaButti K."/>
            <person name="Hainaut M."/>
            <person name="Henrissat B."/>
            <person name="Grigoriev I.V."/>
            <person name="Spatafora J.W."/>
            <person name="Aime M.C."/>
        </authorList>
    </citation>
    <scope>NUCLEOTIDE SEQUENCE [LARGE SCALE GENOMIC DNA]</scope>
    <source>
        <strain evidence="1 2">SA 807</strain>
    </source>
</reference>